<dbReference type="SMART" id="SM00256">
    <property type="entry name" value="FBOX"/>
    <property type="match status" value="1"/>
</dbReference>
<evidence type="ECO:0000313" key="3">
    <source>
        <dbReference type="Proteomes" id="UP000077755"/>
    </source>
</evidence>
<dbReference type="KEGG" id="dcr:108198459"/>
<reference evidence="2" key="1">
    <citation type="journal article" date="2016" name="Nat. Genet.">
        <title>A high-quality carrot genome assembly provides new insights into carotenoid accumulation and asterid genome evolution.</title>
        <authorList>
            <person name="Iorizzo M."/>
            <person name="Ellison S."/>
            <person name="Senalik D."/>
            <person name="Zeng P."/>
            <person name="Satapoomin P."/>
            <person name="Huang J."/>
            <person name="Bowman M."/>
            <person name="Iovene M."/>
            <person name="Sanseverino W."/>
            <person name="Cavagnaro P."/>
            <person name="Yildiz M."/>
            <person name="Macko-Podgorni A."/>
            <person name="Moranska E."/>
            <person name="Grzebelus E."/>
            <person name="Grzebelus D."/>
            <person name="Ashrafi H."/>
            <person name="Zheng Z."/>
            <person name="Cheng S."/>
            <person name="Spooner D."/>
            <person name="Van Deynze A."/>
            <person name="Simon P."/>
        </authorList>
    </citation>
    <scope>NUCLEOTIDE SEQUENCE</scope>
    <source>
        <tissue evidence="2">Leaf</tissue>
    </source>
</reference>
<dbReference type="NCBIfam" id="TIGR01640">
    <property type="entry name" value="F_box_assoc_1"/>
    <property type="match status" value="1"/>
</dbReference>
<reference evidence="2" key="2">
    <citation type="submission" date="2022-03" db="EMBL/GenBank/DDBJ databases">
        <title>Draft title - Genomic analysis of global carrot germplasm unveils the trajectory of domestication and the origin of high carotenoid orange carrot.</title>
        <authorList>
            <person name="Iorizzo M."/>
            <person name="Ellison S."/>
            <person name="Senalik D."/>
            <person name="Macko-Podgorni A."/>
            <person name="Grzebelus D."/>
            <person name="Bostan H."/>
            <person name="Rolling W."/>
            <person name="Curaba J."/>
            <person name="Simon P."/>
        </authorList>
    </citation>
    <scope>NUCLEOTIDE SEQUENCE</scope>
    <source>
        <tissue evidence="2">Leaf</tissue>
    </source>
</reference>
<accession>A0AAF1BAW5</accession>
<dbReference type="SUPFAM" id="SSF81383">
    <property type="entry name" value="F-box domain"/>
    <property type="match status" value="1"/>
</dbReference>
<proteinExistence type="predicted"/>
<sequence length="405" mass="47052">MDEKNQRKRTWERVLSEFTDDLWTEILLRLPIKTLLQFKSVSKSWFSIISSHRFATSHLANAAKDDQILIVRYDIDDYELEDEEDYFSLFHLGSGCTLESLRFPYSQGEYPPHIPYCRLIGSECGIVCVEVSVSRWRATKKDVDIYLWNPATKHSKIIPPHTVVDQRSQMAFGFGFDHVDLDFKVVRMVAAPLSPTVYLAEVYSSNRNTWRKIEPTPTDYPNYNHFDASLHGFLFTIGYCGMIAFDINKEVFISDINLPYSLGDYAYFETRVTEFKDSVATIVSVMYKRKIKLWTLDDEACLCGSGGVEASWTIMQVVHVGVRIQFVEGHFNDVQFLILDEDDDRFLYDSDKKATNVRIPPYFSGHNFFKYRKSLFSLVGFKRIKWDVSYSRQHDSSDSDVEIDE</sequence>
<feature type="domain" description="F-box" evidence="1">
    <location>
        <begin position="18"/>
        <end position="58"/>
    </location>
</feature>
<organism evidence="2 3">
    <name type="scientific">Daucus carota subsp. sativus</name>
    <name type="common">Carrot</name>
    <dbReference type="NCBI Taxonomy" id="79200"/>
    <lineage>
        <taxon>Eukaryota</taxon>
        <taxon>Viridiplantae</taxon>
        <taxon>Streptophyta</taxon>
        <taxon>Embryophyta</taxon>
        <taxon>Tracheophyta</taxon>
        <taxon>Spermatophyta</taxon>
        <taxon>Magnoliopsida</taxon>
        <taxon>eudicotyledons</taxon>
        <taxon>Gunneridae</taxon>
        <taxon>Pentapetalae</taxon>
        <taxon>asterids</taxon>
        <taxon>campanulids</taxon>
        <taxon>Apiales</taxon>
        <taxon>Apiaceae</taxon>
        <taxon>Apioideae</taxon>
        <taxon>Scandiceae</taxon>
        <taxon>Daucinae</taxon>
        <taxon>Daucus</taxon>
        <taxon>Daucus sect. Daucus</taxon>
    </lineage>
</organism>
<dbReference type="Pfam" id="PF08268">
    <property type="entry name" value="FBA_3"/>
    <property type="match status" value="1"/>
</dbReference>
<dbReference type="PANTHER" id="PTHR31672:SF13">
    <property type="entry name" value="F-BOX PROTEIN CPR30-LIKE"/>
    <property type="match status" value="1"/>
</dbReference>
<dbReference type="AlphaFoldDB" id="A0AAF1BAW5"/>
<dbReference type="Proteomes" id="UP000077755">
    <property type="component" value="Chromosome 8"/>
</dbReference>
<protein>
    <recommendedName>
        <fullName evidence="1">F-box domain-containing protein</fullName>
    </recommendedName>
</protein>
<dbReference type="Gene3D" id="1.20.1280.50">
    <property type="match status" value="1"/>
</dbReference>
<gene>
    <name evidence="2" type="ORF">DCAR_0832353</name>
</gene>
<dbReference type="InterPro" id="IPR050796">
    <property type="entry name" value="SCF_F-box_component"/>
</dbReference>
<dbReference type="InterPro" id="IPR036047">
    <property type="entry name" value="F-box-like_dom_sf"/>
</dbReference>
<keyword evidence="3" id="KW-1185">Reference proteome</keyword>
<name>A0AAF1BAW5_DAUCS</name>
<dbReference type="Pfam" id="PF00646">
    <property type="entry name" value="F-box"/>
    <property type="match status" value="1"/>
</dbReference>
<dbReference type="InterPro" id="IPR017451">
    <property type="entry name" value="F-box-assoc_interact_dom"/>
</dbReference>
<dbReference type="InterPro" id="IPR001810">
    <property type="entry name" value="F-box_dom"/>
</dbReference>
<dbReference type="EMBL" id="CP093350">
    <property type="protein sequence ID" value="WOH12844.1"/>
    <property type="molecule type" value="Genomic_DNA"/>
</dbReference>
<evidence type="ECO:0000259" key="1">
    <source>
        <dbReference type="SMART" id="SM00256"/>
    </source>
</evidence>
<evidence type="ECO:0000313" key="2">
    <source>
        <dbReference type="EMBL" id="WOH12844.1"/>
    </source>
</evidence>
<dbReference type="InterPro" id="IPR013187">
    <property type="entry name" value="F-box-assoc_dom_typ3"/>
</dbReference>
<dbReference type="PANTHER" id="PTHR31672">
    <property type="entry name" value="BNACNNG10540D PROTEIN"/>
    <property type="match status" value="1"/>
</dbReference>
<dbReference type="CDD" id="cd22157">
    <property type="entry name" value="F-box_AtFBW1-like"/>
    <property type="match status" value="1"/>
</dbReference>